<dbReference type="Gene3D" id="3.40.50.150">
    <property type="entry name" value="Vaccinia Virus protein VP39"/>
    <property type="match status" value="1"/>
</dbReference>
<keyword evidence="1 4" id="KW-0489">Methyltransferase</keyword>
<feature type="region of interest" description="SAM motif II" evidence="4">
    <location>
        <begin position="144"/>
        <end position="152"/>
    </location>
</feature>
<comment type="similarity">
    <text evidence="4">Belongs to the class I-like SAM-binding methyltransferase superfamily. gTMT family.</text>
</comment>
<keyword evidence="7" id="KW-1185">Reference proteome</keyword>
<dbReference type="GO" id="GO:0032259">
    <property type="term" value="P:methylation"/>
    <property type="evidence" value="ECO:0007669"/>
    <property type="project" value="UniProtKB-KW"/>
</dbReference>
<keyword evidence="3 4" id="KW-0949">S-adenosyl-L-methionine</keyword>
<dbReference type="CDD" id="cd02440">
    <property type="entry name" value="AdoMet_MTases"/>
    <property type="match status" value="1"/>
</dbReference>
<accession>A0ABV3BQA2</accession>
<dbReference type="EMBL" id="JBEYXV010000010">
    <property type="protein sequence ID" value="MEU6823193.1"/>
    <property type="molecule type" value="Genomic_DNA"/>
</dbReference>
<dbReference type="RefSeq" id="WP_359351346.1">
    <property type="nucleotide sequence ID" value="NZ_JBEYXV010000010.1"/>
</dbReference>
<feature type="region of interest" description="SAM motif I" evidence="4">
    <location>
        <begin position="81"/>
        <end position="90"/>
    </location>
</feature>
<dbReference type="InterPro" id="IPR020803">
    <property type="entry name" value="MeTfrase_dom"/>
</dbReference>
<dbReference type="InterPro" id="IPR029063">
    <property type="entry name" value="SAM-dependent_MTases_sf"/>
</dbReference>
<feature type="domain" description="Polyketide synthase-like methyltransferase" evidence="5">
    <location>
        <begin position="53"/>
        <end position="297"/>
    </location>
</feature>
<dbReference type="InterPro" id="IPR050447">
    <property type="entry name" value="Erg6_SMT_methyltransf"/>
</dbReference>
<evidence type="ECO:0000256" key="4">
    <source>
        <dbReference type="PROSITE-ProRule" id="PRU00914"/>
    </source>
</evidence>
<dbReference type="PANTHER" id="PTHR44068:SF11">
    <property type="entry name" value="GERANYL DIPHOSPHATE 2-C-METHYLTRANSFERASE"/>
    <property type="match status" value="1"/>
</dbReference>
<name>A0ABV3BQA2_9ACTN</name>
<evidence type="ECO:0000256" key="1">
    <source>
        <dbReference type="ARBA" id="ARBA00022603"/>
    </source>
</evidence>
<organism evidence="6 7">
    <name type="scientific">Streptomyces atriruber</name>
    <dbReference type="NCBI Taxonomy" id="545121"/>
    <lineage>
        <taxon>Bacteria</taxon>
        <taxon>Bacillati</taxon>
        <taxon>Actinomycetota</taxon>
        <taxon>Actinomycetes</taxon>
        <taxon>Kitasatosporales</taxon>
        <taxon>Streptomycetaceae</taxon>
        <taxon>Streptomyces</taxon>
    </lineage>
</organism>
<dbReference type="InterPro" id="IPR025774">
    <property type="entry name" value="PiNMT-like"/>
</dbReference>
<dbReference type="GO" id="GO:0008168">
    <property type="term" value="F:methyltransferase activity"/>
    <property type="evidence" value="ECO:0007669"/>
    <property type="project" value="UniProtKB-KW"/>
</dbReference>
<sequence>MTTHASSTPAGLEPTRDLPALHHAIKDHYDGLIELYEDLWGEHIHHGYWAKGEPDPGRHAAQNRLADELVALADIPRGARVLDAGCGVGASAIRLAQQLDCRVDAITLSAEQVRRGTEKAAEAGVGDRVTLRCMDAMKTEYEDGTFDVVWALESCELMWDKKEFLQECKRVLKPGGRLVVATWCARDESLKPAEVRLLHRIYRDFAVSHVLPLRRYEQLCAEVGLTGVTTADWTGEVRDTWKLSTDIVKPVVRDPSYVWKLVRAKGVDVFRFLNSVPLMRQAYDRGVMRYGVFTATRPADDTVASRKDLA</sequence>
<dbReference type="PROSITE" id="PS51581">
    <property type="entry name" value="SAM_GTMT"/>
    <property type="match status" value="1"/>
</dbReference>
<evidence type="ECO:0000256" key="2">
    <source>
        <dbReference type="ARBA" id="ARBA00022679"/>
    </source>
</evidence>
<dbReference type="Proteomes" id="UP001551176">
    <property type="component" value="Unassembled WGS sequence"/>
</dbReference>
<evidence type="ECO:0000313" key="7">
    <source>
        <dbReference type="Proteomes" id="UP001551176"/>
    </source>
</evidence>
<keyword evidence="2 4" id="KW-0808">Transferase</keyword>
<evidence type="ECO:0000313" key="6">
    <source>
        <dbReference type="EMBL" id="MEU6823193.1"/>
    </source>
</evidence>
<protein>
    <submittedName>
        <fullName evidence="6">Methyltransferase domain-containing protein</fullName>
    </submittedName>
</protein>
<dbReference type="SMART" id="SM00828">
    <property type="entry name" value="PKS_MT"/>
    <property type="match status" value="1"/>
</dbReference>
<reference evidence="6 7" key="1">
    <citation type="submission" date="2024-06" db="EMBL/GenBank/DDBJ databases">
        <title>The Natural Products Discovery Center: Release of the First 8490 Sequenced Strains for Exploring Actinobacteria Biosynthetic Diversity.</title>
        <authorList>
            <person name="Kalkreuter E."/>
            <person name="Kautsar S.A."/>
            <person name="Yang D."/>
            <person name="Bader C.D."/>
            <person name="Teijaro C.N."/>
            <person name="Fluegel L."/>
            <person name="Davis C.M."/>
            <person name="Simpson J.R."/>
            <person name="Lauterbach L."/>
            <person name="Steele A.D."/>
            <person name="Gui C."/>
            <person name="Meng S."/>
            <person name="Li G."/>
            <person name="Viehrig K."/>
            <person name="Ye F."/>
            <person name="Su P."/>
            <person name="Kiefer A.F."/>
            <person name="Nichols A."/>
            <person name="Cepeda A.J."/>
            <person name="Yan W."/>
            <person name="Fan B."/>
            <person name="Jiang Y."/>
            <person name="Adhikari A."/>
            <person name="Zheng C.-J."/>
            <person name="Schuster L."/>
            <person name="Cowan T.M."/>
            <person name="Smanski M.J."/>
            <person name="Chevrette M.G."/>
            <person name="De Carvalho L.P.S."/>
            <person name="Shen B."/>
        </authorList>
    </citation>
    <scope>NUCLEOTIDE SEQUENCE [LARGE SCALE GENOMIC DNA]</scope>
    <source>
        <strain evidence="6 7">NPDC046838</strain>
    </source>
</reference>
<evidence type="ECO:0000259" key="5">
    <source>
        <dbReference type="SMART" id="SM00828"/>
    </source>
</evidence>
<dbReference type="InterPro" id="IPR041698">
    <property type="entry name" value="Methyltransf_25"/>
</dbReference>
<feature type="region of interest" description="SAM motif III" evidence="4">
    <location>
        <begin position="171"/>
        <end position="180"/>
    </location>
</feature>
<dbReference type="Pfam" id="PF13649">
    <property type="entry name" value="Methyltransf_25"/>
    <property type="match status" value="1"/>
</dbReference>
<comment type="caution">
    <text evidence="6">The sequence shown here is derived from an EMBL/GenBank/DDBJ whole genome shotgun (WGS) entry which is preliminary data.</text>
</comment>
<gene>
    <name evidence="6" type="ORF">ABZ921_21385</name>
</gene>
<evidence type="ECO:0000256" key="3">
    <source>
        <dbReference type="ARBA" id="ARBA00022691"/>
    </source>
</evidence>
<dbReference type="SUPFAM" id="SSF53335">
    <property type="entry name" value="S-adenosyl-L-methionine-dependent methyltransferases"/>
    <property type="match status" value="1"/>
</dbReference>
<proteinExistence type="inferred from homology"/>
<dbReference type="PANTHER" id="PTHR44068">
    <property type="entry name" value="ZGC:194242"/>
    <property type="match status" value="1"/>
</dbReference>